<protein>
    <submittedName>
        <fullName evidence="1">Uncharacterized protein</fullName>
    </submittedName>
</protein>
<gene>
    <name evidence="1" type="ORF">IAC54_00010</name>
</gene>
<evidence type="ECO:0000313" key="2">
    <source>
        <dbReference type="Proteomes" id="UP000823636"/>
    </source>
</evidence>
<dbReference type="EMBL" id="JADIMW010000001">
    <property type="protein sequence ID" value="MBO8437270.1"/>
    <property type="molecule type" value="Genomic_DNA"/>
</dbReference>
<comment type="caution">
    <text evidence="1">The sequence shown here is derived from an EMBL/GenBank/DDBJ whole genome shotgun (WGS) entry which is preliminary data.</text>
</comment>
<name>A0A9D9H2Z9_9BACT</name>
<accession>A0A9D9H2Z9</accession>
<reference evidence="1" key="2">
    <citation type="journal article" date="2021" name="PeerJ">
        <title>Extensive microbial diversity within the chicken gut microbiome revealed by metagenomics and culture.</title>
        <authorList>
            <person name="Gilroy R."/>
            <person name="Ravi A."/>
            <person name="Getino M."/>
            <person name="Pursley I."/>
            <person name="Horton D.L."/>
            <person name="Alikhan N.F."/>
            <person name="Baker D."/>
            <person name="Gharbi K."/>
            <person name="Hall N."/>
            <person name="Watson M."/>
            <person name="Adriaenssens E.M."/>
            <person name="Foster-Nyarko E."/>
            <person name="Jarju S."/>
            <person name="Secka A."/>
            <person name="Antonio M."/>
            <person name="Oren A."/>
            <person name="Chaudhuri R.R."/>
            <person name="La Ragione R."/>
            <person name="Hildebrand F."/>
            <person name="Pallen M.J."/>
        </authorList>
    </citation>
    <scope>NUCLEOTIDE SEQUENCE</scope>
    <source>
        <strain evidence="1">G3-4614</strain>
    </source>
</reference>
<sequence length="186" mass="22008">MMQISAKTKKTTEKRISQCDIFHDIDVIEQITERDEGIAVSYIHFPLVICLNQDCDLNSDERDKLKVGSNKDCRLLHLIIAPLFNFDIFKDGEHWGDIFQTGQKYNPHKTDGKKIMNNEDPRFHFLHFEDDFNLPDMVVDFKHFYTVSTDYLYENIDKRVCSLSELYREKISQRFAYFISRIGLPE</sequence>
<reference evidence="1" key="1">
    <citation type="submission" date="2020-10" db="EMBL/GenBank/DDBJ databases">
        <authorList>
            <person name="Gilroy R."/>
        </authorList>
    </citation>
    <scope>NUCLEOTIDE SEQUENCE</scope>
    <source>
        <strain evidence="1">G3-4614</strain>
    </source>
</reference>
<dbReference type="Proteomes" id="UP000823636">
    <property type="component" value="Unassembled WGS sequence"/>
</dbReference>
<organism evidence="1 2">
    <name type="scientific">Candidatus Caccoplasma merdipullorum</name>
    <dbReference type="NCBI Taxonomy" id="2840718"/>
    <lineage>
        <taxon>Bacteria</taxon>
        <taxon>Pseudomonadati</taxon>
        <taxon>Bacteroidota</taxon>
        <taxon>Bacteroidia</taxon>
        <taxon>Bacteroidales</taxon>
        <taxon>Bacteroidaceae</taxon>
        <taxon>Bacteroidaceae incertae sedis</taxon>
        <taxon>Candidatus Caccoplasma</taxon>
    </lineage>
</organism>
<proteinExistence type="predicted"/>
<evidence type="ECO:0000313" key="1">
    <source>
        <dbReference type="EMBL" id="MBO8437270.1"/>
    </source>
</evidence>
<dbReference type="AlphaFoldDB" id="A0A9D9H2Z9"/>